<dbReference type="EMBL" id="KK511226">
    <property type="protein sequence ID" value="KFP63177.1"/>
    <property type="molecule type" value="Genomic_DNA"/>
</dbReference>
<protein>
    <submittedName>
        <fullName evidence="2">Tctex1 domain-containing protein 2</fullName>
    </submittedName>
</protein>
<dbReference type="OrthoDB" id="10260741at2759"/>
<gene>
    <name evidence="2" type="ORF">N322_13323</name>
</gene>
<dbReference type="PANTHER" id="PTHR21255">
    <property type="entry name" value="T-COMPLEX-ASSOCIATED-TESTIS-EXPRESSED 1/ DYNEIN LIGHT CHAIN"/>
    <property type="match status" value="1"/>
</dbReference>
<dbReference type="GO" id="GO:0045505">
    <property type="term" value="F:dynein intermediate chain binding"/>
    <property type="evidence" value="ECO:0007669"/>
    <property type="project" value="TreeGrafter"/>
</dbReference>
<dbReference type="Proteomes" id="UP000054116">
    <property type="component" value="Unassembled WGS sequence"/>
</dbReference>
<proteinExistence type="inferred from homology"/>
<dbReference type="CDD" id="cd21459">
    <property type="entry name" value="DLC-like_TCTEX1D2"/>
    <property type="match status" value="1"/>
</dbReference>
<evidence type="ECO:0000313" key="2">
    <source>
        <dbReference type="EMBL" id="KFP63177.1"/>
    </source>
</evidence>
<accession>A0A091LXQ8</accession>
<dbReference type="GO" id="GO:0005737">
    <property type="term" value="C:cytoplasm"/>
    <property type="evidence" value="ECO:0007669"/>
    <property type="project" value="TreeGrafter"/>
</dbReference>
<dbReference type="KEGG" id="ccri:104158701"/>
<reference evidence="2 3" key="1">
    <citation type="submission" date="2014-04" db="EMBL/GenBank/DDBJ databases">
        <title>Genome evolution of avian class.</title>
        <authorList>
            <person name="Zhang G."/>
            <person name="Li C."/>
        </authorList>
    </citation>
    <scope>NUCLEOTIDE SEQUENCE [LARGE SCALE GENOMIC DNA]</scope>
    <source>
        <strain evidence="2">BGI_N322</strain>
    </source>
</reference>
<dbReference type="GO" id="GO:0007018">
    <property type="term" value="P:microtubule-based movement"/>
    <property type="evidence" value="ECO:0007669"/>
    <property type="project" value="TreeGrafter"/>
</dbReference>
<dbReference type="InterPro" id="IPR005334">
    <property type="entry name" value="Tctex-1-like"/>
</dbReference>
<dbReference type="GO" id="GO:0005868">
    <property type="term" value="C:cytoplasmic dynein complex"/>
    <property type="evidence" value="ECO:0007669"/>
    <property type="project" value="TreeGrafter"/>
</dbReference>
<dbReference type="FunFam" id="3.30.1140.40:FF:000003">
    <property type="entry name" value="tctex1 domain-containing protein 2"/>
    <property type="match status" value="1"/>
</dbReference>
<dbReference type="PANTHER" id="PTHR21255:SF7">
    <property type="entry name" value="DYNEIN LIGHT CHAIN TCTEX-TYPE PROTEIN 2B"/>
    <property type="match status" value="1"/>
</dbReference>
<dbReference type="Gene3D" id="3.30.1140.40">
    <property type="entry name" value="Tctex-1"/>
    <property type="match status" value="1"/>
</dbReference>
<name>A0A091LXQ8_CARIC</name>
<feature type="non-terminal residue" evidence="2">
    <location>
        <position position="104"/>
    </location>
</feature>
<dbReference type="Pfam" id="PF03645">
    <property type="entry name" value="Tctex-1"/>
    <property type="match status" value="1"/>
</dbReference>
<comment type="similarity">
    <text evidence="1">Belongs to the dynein light chain Tctex-type family.</text>
</comment>
<sequence length="104" mass="11972">FKSSIVKECIHAILKEKLANVQYIPEEMPQLTKSLSETIKDRLKEEGFDRYKMVVQVVIGEQRGEGVNMAARCFWDADTDSYAHDVFMNESLFCVVAAFGCFYY</sequence>
<organism evidence="2 3">
    <name type="scientific">Cariama cristata</name>
    <name type="common">Red-legged seriema</name>
    <dbReference type="NCBI Taxonomy" id="54380"/>
    <lineage>
        <taxon>Eukaryota</taxon>
        <taxon>Metazoa</taxon>
        <taxon>Chordata</taxon>
        <taxon>Craniata</taxon>
        <taxon>Vertebrata</taxon>
        <taxon>Euteleostomi</taxon>
        <taxon>Archelosauria</taxon>
        <taxon>Archosauria</taxon>
        <taxon>Dinosauria</taxon>
        <taxon>Saurischia</taxon>
        <taxon>Theropoda</taxon>
        <taxon>Coelurosauria</taxon>
        <taxon>Aves</taxon>
        <taxon>Neognathae</taxon>
        <taxon>Neoaves</taxon>
        <taxon>Telluraves</taxon>
        <taxon>Australaves</taxon>
        <taxon>Cariamiformes</taxon>
        <taxon>Cariamidae</taxon>
        <taxon>Cariama</taxon>
    </lineage>
</organism>
<evidence type="ECO:0000313" key="3">
    <source>
        <dbReference type="Proteomes" id="UP000054116"/>
    </source>
</evidence>
<feature type="non-terminal residue" evidence="2">
    <location>
        <position position="1"/>
    </location>
</feature>
<dbReference type="AlphaFoldDB" id="A0A091LXQ8"/>
<evidence type="ECO:0000256" key="1">
    <source>
        <dbReference type="ARBA" id="ARBA00005361"/>
    </source>
</evidence>
<dbReference type="InterPro" id="IPR038586">
    <property type="entry name" value="Tctex-1-like_sf"/>
</dbReference>
<keyword evidence="3" id="KW-1185">Reference proteome</keyword>